<reference evidence="1" key="1">
    <citation type="journal article" date="2020" name="Stud. Mycol.">
        <title>101 Dothideomycetes genomes: a test case for predicting lifestyles and emergence of pathogens.</title>
        <authorList>
            <person name="Haridas S."/>
            <person name="Albert R."/>
            <person name="Binder M."/>
            <person name="Bloem J."/>
            <person name="Labutti K."/>
            <person name="Salamov A."/>
            <person name="Andreopoulos B."/>
            <person name="Baker S."/>
            <person name="Barry K."/>
            <person name="Bills G."/>
            <person name="Bluhm B."/>
            <person name="Cannon C."/>
            <person name="Castanera R."/>
            <person name="Culley D."/>
            <person name="Daum C."/>
            <person name="Ezra D."/>
            <person name="Gonzalez J."/>
            <person name="Henrissat B."/>
            <person name="Kuo A."/>
            <person name="Liang C."/>
            <person name="Lipzen A."/>
            <person name="Lutzoni F."/>
            <person name="Magnuson J."/>
            <person name="Mondo S."/>
            <person name="Nolan M."/>
            <person name="Ohm R."/>
            <person name="Pangilinan J."/>
            <person name="Park H.-J."/>
            <person name="Ramirez L."/>
            <person name="Alfaro M."/>
            <person name="Sun H."/>
            <person name="Tritt A."/>
            <person name="Yoshinaga Y."/>
            <person name="Zwiers L.-H."/>
            <person name="Turgeon B."/>
            <person name="Goodwin S."/>
            <person name="Spatafora J."/>
            <person name="Crous P."/>
            <person name="Grigoriev I."/>
        </authorList>
    </citation>
    <scope>NUCLEOTIDE SEQUENCE</scope>
    <source>
        <strain evidence="1">CBS 525.71</strain>
    </source>
</reference>
<keyword evidence="2" id="KW-1185">Reference proteome</keyword>
<evidence type="ECO:0000313" key="2">
    <source>
        <dbReference type="Proteomes" id="UP000799754"/>
    </source>
</evidence>
<dbReference type="Proteomes" id="UP000799754">
    <property type="component" value="Unassembled WGS sequence"/>
</dbReference>
<accession>A0ACB6RNU1</accession>
<protein>
    <submittedName>
        <fullName evidence="1">Uncharacterized protein</fullName>
    </submittedName>
</protein>
<dbReference type="EMBL" id="MU006741">
    <property type="protein sequence ID" value="KAF2622814.1"/>
    <property type="molecule type" value="Genomic_DNA"/>
</dbReference>
<proteinExistence type="predicted"/>
<sequence>MYMPAESVLMFSAKLAMTDSYANNQNPAVVDAPQVAANFPDVEGIDLSSPTFINPGGIPVNFAKGTSGPTPQYTLGERRPPVRVNFTDQTRQHHHRPIELHGDGLPTTKSSNPGRPAAFRTSRCQTVNTTTGSCASASRGGQHGNEPAGNEGVLASLGRLVADSKWTSKVLEKLNLLILLRCNVHGVKYLQSQLASNYDPNRDHAILVREQTRKIRQLQSDFDPHIFVDDYQYAGDLLVSANKGLNVNVNANIRGLDEASSAYYNHLPLEVGDEYPIFRVL</sequence>
<organism evidence="1 2">
    <name type="scientific">Macroventuria anomochaeta</name>
    <dbReference type="NCBI Taxonomy" id="301207"/>
    <lineage>
        <taxon>Eukaryota</taxon>
        <taxon>Fungi</taxon>
        <taxon>Dikarya</taxon>
        <taxon>Ascomycota</taxon>
        <taxon>Pezizomycotina</taxon>
        <taxon>Dothideomycetes</taxon>
        <taxon>Pleosporomycetidae</taxon>
        <taxon>Pleosporales</taxon>
        <taxon>Pleosporineae</taxon>
        <taxon>Didymellaceae</taxon>
        <taxon>Macroventuria</taxon>
    </lineage>
</organism>
<gene>
    <name evidence="1" type="ORF">BU25DRAFT_479674</name>
</gene>
<evidence type="ECO:0000313" key="1">
    <source>
        <dbReference type="EMBL" id="KAF2622814.1"/>
    </source>
</evidence>
<name>A0ACB6RNU1_9PLEO</name>
<comment type="caution">
    <text evidence="1">The sequence shown here is derived from an EMBL/GenBank/DDBJ whole genome shotgun (WGS) entry which is preliminary data.</text>
</comment>